<keyword evidence="2" id="KW-0813">Transport</keyword>
<accession>A0ABM7WKX1</accession>
<dbReference type="Gene3D" id="1.10.1130.10">
    <property type="entry name" value="Flavocytochrome C3, Chain A"/>
    <property type="match status" value="1"/>
</dbReference>
<evidence type="ECO:0000256" key="1">
    <source>
        <dbReference type="ARBA" id="ARBA00004196"/>
    </source>
</evidence>
<dbReference type="InterPro" id="IPR036280">
    <property type="entry name" value="Multihaem_cyt_sf"/>
</dbReference>
<organism evidence="9 10">
    <name type="scientific">Raoultibacter timonensis</name>
    <dbReference type="NCBI Taxonomy" id="1907662"/>
    <lineage>
        <taxon>Bacteria</taxon>
        <taxon>Bacillati</taxon>
        <taxon>Actinomycetota</taxon>
        <taxon>Coriobacteriia</taxon>
        <taxon>Eggerthellales</taxon>
        <taxon>Eggerthellaceae</taxon>
        <taxon>Raoultibacter</taxon>
    </lineage>
</organism>
<keyword evidence="6" id="KW-0408">Iron</keyword>
<evidence type="ECO:0000259" key="8">
    <source>
        <dbReference type="Pfam" id="PF14537"/>
    </source>
</evidence>
<evidence type="ECO:0000256" key="3">
    <source>
        <dbReference type="ARBA" id="ARBA00022617"/>
    </source>
</evidence>
<evidence type="ECO:0000313" key="10">
    <source>
        <dbReference type="Proteomes" id="UP001320544"/>
    </source>
</evidence>
<sequence>MGTIRGKARWAAGALMTICAVLACAGCAPQAADSAKAENSHESPIASVDFTWSPDSDCSMCHADEAKSLQDSTFPAAVHEREAVECATCHGDESKLSAAHEGALPDSEMPTRLKSTAVAEQVCLDCHDDAAALAQATAGSTALVDSEGTAANPHALPDSEDHEGISCSDCHKMHTSDPVDKTAMNACLSCHHEGVFECYTCHE</sequence>
<keyword evidence="10" id="KW-1185">Reference proteome</keyword>
<keyword evidence="3" id="KW-0349">Heme</keyword>
<evidence type="ECO:0000256" key="5">
    <source>
        <dbReference type="ARBA" id="ARBA00022982"/>
    </source>
</evidence>
<dbReference type="PROSITE" id="PS51257">
    <property type="entry name" value="PROKAR_LIPOPROTEIN"/>
    <property type="match status" value="1"/>
</dbReference>
<proteinExistence type="predicted"/>
<keyword evidence="4" id="KW-0479">Metal-binding</keyword>
<feature type="chain" id="PRO_5047197892" description="Tetrahaem cytochrome domain-containing protein" evidence="7">
    <location>
        <begin position="26"/>
        <end position="203"/>
    </location>
</feature>
<dbReference type="Pfam" id="PF14537">
    <property type="entry name" value="Cytochrom_c3_2"/>
    <property type="match status" value="1"/>
</dbReference>
<comment type="subcellular location">
    <subcellularLocation>
        <location evidence="1">Cell envelope</location>
    </subcellularLocation>
</comment>
<feature type="domain" description="Tetrahaem cytochrome" evidence="8">
    <location>
        <begin position="78"/>
        <end position="192"/>
    </location>
</feature>
<reference evidence="9 10" key="1">
    <citation type="submission" date="2022-01" db="EMBL/GenBank/DDBJ databases">
        <title>Novel bile acid biosynthetic pathways are enriched in the microbiome of centenarians.</title>
        <authorList>
            <person name="Sato Y."/>
            <person name="Atarashi K."/>
            <person name="Plichta R.D."/>
            <person name="Arai Y."/>
            <person name="Sasajima S."/>
            <person name="Kearney M.S."/>
            <person name="Suda W."/>
            <person name="Takeshita K."/>
            <person name="Sasaki T."/>
            <person name="Okamoto S."/>
            <person name="Skelly N.A."/>
            <person name="Okamura Y."/>
            <person name="Vlamakis H."/>
            <person name="Li Y."/>
            <person name="Tanoue T."/>
            <person name="Takei H."/>
            <person name="Nittono H."/>
            <person name="Narushima S."/>
            <person name="Irie J."/>
            <person name="Itoh H."/>
            <person name="Moriya K."/>
            <person name="Sugiura Y."/>
            <person name="Suematsu M."/>
            <person name="Moritoki N."/>
            <person name="Shibata S."/>
            <person name="Littman R.D."/>
            <person name="Fischbach A.M."/>
            <person name="Uwamino Y."/>
            <person name="Inoue T."/>
            <person name="Honda A."/>
            <person name="Hattori M."/>
            <person name="Murai T."/>
            <person name="Xavier J.R."/>
            <person name="Hirose N."/>
            <person name="Honda K."/>
        </authorList>
    </citation>
    <scope>NUCLEOTIDE SEQUENCE [LARGE SCALE GENOMIC DNA]</scope>
    <source>
        <strain evidence="9 10">CE91-St30</strain>
    </source>
</reference>
<dbReference type="SUPFAM" id="SSF48695">
    <property type="entry name" value="Multiheme cytochromes"/>
    <property type="match status" value="2"/>
</dbReference>
<evidence type="ECO:0000313" key="9">
    <source>
        <dbReference type="EMBL" id="BDE97041.1"/>
    </source>
</evidence>
<keyword evidence="7" id="KW-0732">Signal</keyword>
<evidence type="ECO:0000256" key="2">
    <source>
        <dbReference type="ARBA" id="ARBA00022448"/>
    </source>
</evidence>
<dbReference type="InterPro" id="IPR012286">
    <property type="entry name" value="Tetrahaem_cytochrome"/>
</dbReference>
<dbReference type="EMBL" id="AP025564">
    <property type="protein sequence ID" value="BDE97041.1"/>
    <property type="molecule type" value="Genomic_DNA"/>
</dbReference>
<evidence type="ECO:0000256" key="6">
    <source>
        <dbReference type="ARBA" id="ARBA00023004"/>
    </source>
</evidence>
<evidence type="ECO:0000256" key="7">
    <source>
        <dbReference type="SAM" id="SignalP"/>
    </source>
</evidence>
<name>A0ABM7WKX1_9ACTN</name>
<evidence type="ECO:0000256" key="4">
    <source>
        <dbReference type="ARBA" id="ARBA00022723"/>
    </source>
</evidence>
<dbReference type="RefSeq" id="WP_146040568.1">
    <property type="nucleotide sequence ID" value="NZ_AP025564.1"/>
</dbReference>
<dbReference type="Proteomes" id="UP001320544">
    <property type="component" value="Chromosome"/>
</dbReference>
<protein>
    <recommendedName>
        <fullName evidence="8">Tetrahaem cytochrome domain-containing protein</fullName>
    </recommendedName>
</protein>
<keyword evidence="5" id="KW-0249">Electron transport</keyword>
<feature type="signal peptide" evidence="7">
    <location>
        <begin position="1"/>
        <end position="25"/>
    </location>
</feature>
<gene>
    <name evidence="9" type="ORF">CE91St30_23740</name>
</gene>